<feature type="non-terminal residue" evidence="1">
    <location>
        <position position="247"/>
    </location>
</feature>
<dbReference type="Proteomes" id="UP001594351">
    <property type="component" value="Unassembled WGS sequence"/>
</dbReference>
<evidence type="ECO:0000313" key="2">
    <source>
        <dbReference type="Proteomes" id="UP001594351"/>
    </source>
</evidence>
<gene>
    <name evidence="1" type="ORF">ACFL27_26425</name>
</gene>
<sequence length="247" mass="28505">MAEKLKNLFFTFAFIDQLGHAIRQENPAFDAASFEQLVFDESWHDKELKERMRHVSFCLRETLPSDYPMALDILLKVAPSFSSFDAMVFPDYVECFGLDHWDISLAALKIFTQISSSEFAIRAFLIKDPERAMASLLLWADDENHHVRRLTSEGCRPRLPWAVALPFFKEDPGLIFPVLEKLKDDESDYVRKSVANNLNDISKDHPELVLAICERWLGHTKNTDWIVKHACRGMLKKSNEKALQLFG</sequence>
<dbReference type="InterPro" id="IPR016024">
    <property type="entry name" value="ARM-type_fold"/>
</dbReference>
<organism evidence="1 2">
    <name type="scientific">candidate division CSSED10-310 bacterium</name>
    <dbReference type="NCBI Taxonomy" id="2855610"/>
    <lineage>
        <taxon>Bacteria</taxon>
        <taxon>Bacteria division CSSED10-310</taxon>
    </lineage>
</organism>
<keyword evidence="2" id="KW-1185">Reference proteome</keyword>
<reference evidence="1 2" key="1">
    <citation type="submission" date="2024-09" db="EMBL/GenBank/DDBJ databases">
        <title>Laminarin stimulates single cell rates of sulfate reduction while oxygen inhibits transcriptomic activity in coastal marine sediment.</title>
        <authorList>
            <person name="Lindsay M."/>
            <person name="Orcutt B."/>
            <person name="Emerson D."/>
            <person name="Stepanauskas R."/>
            <person name="D'Angelo T."/>
        </authorList>
    </citation>
    <scope>NUCLEOTIDE SEQUENCE [LARGE SCALE GENOMIC DNA]</scope>
    <source>
        <strain evidence="1">SAG AM-311-K15</strain>
    </source>
</reference>
<name>A0ABV6Z5L3_UNCC1</name>
<accession>A0ABV6Z5L3</accession>
<dbReference type="EMBL" id="JBHPBY010000588">
    <property type="protein sequence ID" value="MFC1853735.1"/>
    <property type="molecule type" value="Genomic_DNA"/>
</dbReference>
<proteinExistence type="predicted"/>
<comment type="caution">
    <text evidence="1">The sequence shown here is derived from an EMBL/GenBank/DDBJ whole genome shotgun (WGS) entry which is preliminary data.</text>
</comment>
<evidence type="ECO:0000313" key="1">
    <source>
        <dbReference type="EMBL" id="MFC1853735.1"/>
    </source>
</evidence>
<dbReference type="InterPro" id="IPR014825">
    <property type="entry name" value="DNA_alkylation"/>
</dbReference>
<dbReference type="SUPFAM" id="SSF48371">
    <property type="entry name" value="ARM repeat"/>
    <property type="match status" value="1"/>
</dbReference>
<dbReference type="InterPro" id="IPR021133">
    <property type="entry name" value="HEAT_type_2"/>
</dbReference>
<dbReference type="Gene3D" id="1.25.40.290">
    <property type="entry name" value="ARM repeat domains"/>
    <property type="match status" value="1"/>
</dbReference>
<dbReference type="PROSITE" id="PS50077">
    <property type="entry name" value="HEAT_REPEAT"/>
    <property type="match status" value="1"/>
</dbReference>
<dbReference type="Pfam" id="PF08713">
    <property type="entry name" value="DNA_alkylation"/>
    <property type="match status" value="1"/>
</dbReference>
<protein>
    <submittedName>
        <fullName evidence="1">DNA alkylation repair protein</fullName>
    </submittedName>
</protein>